<evidence type="ECO:0000313" key="1">
    <source>
        <dbReference type="EMBL" id="JAH71457.1"/>
    </source>
</evidence>
<reference evidence="1" key="2">
    <citation type="journal article" date="2015" name="Fish Shellfish Immunol.">
        <title>Early steps in the European eel (Anguilla anguilla)-Vibrio vulnificus interaction in the gills: Role of the RtxA13 toxin.</title>
        <authorList>
            <person name="Callol A."/>
            <person name="Pajuelo D."/>
            <person name="Ebbesson L."/>
            <person name="Teles M."/>
            <person name="MacKenzie S."/>
            <person name="Amaro C."/>
        </authorList>
    </citation>
    <scope>NUCLEOTIDE SEQUENCE</scope>
</reference>
<reference evidence="1" key="1">
    <citation type="submission" date="2014-11" db="EMBL/GenBank/DDBJ databases">
        <authorList>
            <person name="Amaro Gonzalez C."/>
        </authorList>
    </citation>
    <scope>NUCLEOTIDE SEQUENCE</scope>
</reference>
<sequence length="45" mass="5211">MDTRSNKEILLITEHGRENKTSPVANRVLITTTMLRMDQKCTLNH</sequence>
<protein>
    <submittedName>
        <fullName evidence="1">Uncharacterized protein</fullName>
    </submittedName>
</protein>
<accession>A0A0E9V090</accession>
<organism evidence="1">
    <name type="scientific">Anguilla anguilla</name>
    <name type="common">European freshwater eel</name>
    <name type="synonym">Muraena anguilla</name>
    <dbReference type="NCBI Taxonomy" id="7936"/>
    <lineage>
        <taxon>Eukaryota</taxon>
        <taxon>Metazoa</taxon>
        <taxon>Chordata</taxon>
        <taxon>Craniata</taxon>
        <taxon>Vertebrata</taxon>
        <taxon>Euteleostomi</taxon>
        <taxon>Actinopterygii</taxon>
        <taxon>Neopterygii</taxon>
        <taxon>Teleostei</taxon>
        <taxon>Anguilliformes</taxon>
        <taxon>Anguillidae</taxon>
        <taxon>Anguilla</taxon>
    </lineage>
</organism>
<dbReference type="EMBL" id="GBXM01037120">
    <property type="protein sequence ID" value="JAH71457.1"/>
    <property type="molecule type" value="Transcribed_RNA"/>
</dbReference>
<proteinExistence type="predicted"/>
<dbReference type="AlphaFoldDB" id="A0A0E9V090"/>
<name>A0A0E9V090_ANGAN</name>